<dbReference type="GO" id="GO:0009423">
    <property type="term" value="P:chorismate biosynthetic process"/>
    <property type="evidence" value="ECO:0007669"/>
    <property type="project" value="UniProtKB-UniRule"/>
</dbReference>
<proteinExistence type="inferred from homology"/>
<dbReference type="PROSITE" id="PS00885">
    <property type="entry name" value="EPSP_SYNTHASE_2"/>
    <property type="match status" value="1"/>
</dbReference>
<feature type="binding site" evidence="7">
    <location>
        <position position="27"/>
    </location>
    <ligand>
        <name>3-phosphoshikimate</name>
        <dbReference type="ChEBI" id="CHEBI:145989"/>
    </ligand>
</feature>
<comment type="caution">
    <text evidence="7">Lacks conserved residue(s) required for the propagation of feature annotation.</text>
</comment>
<dbReference type="InterPro" id="IPR023193">
    <property type="entry name" value="EPSP_synthase_CS"/>
</dbReference>
<evidence type="ECO:0000313" key="9">
    <source>
        <dbReference type="EMBL" id="AXV06577.1"/>
    </source>
</evidence>
<feature type="binding site" evidence="7">
    <location>
        <position position="103"/>
    </location>
    <ligand>
        <name>phosphoenolpyruvate</name>
        <dbReference type="ChEBI" id="CHEBI:58702"/>
    </ligand>
</feature>
<feature type="binding site" evidence="7">
    <location>
        <position position="26"/>
    </location>
    <ligand>
        <name>phosphoenolpyruvate</name>
        <dbReference type="ChEBI" id="CHEBI:58702"/>
    </ligand>
</feature>
<feature type="binding site" evidence="7">
    <location>
        <position position="416"/>
    </location>
    <ligand>
        <name>phosphoenolpyruvate</name>
        <dbReference type="ChEBI" id="CHEBI:58702"/>
    </ligand>
</feature>
<dbReference type="SUPFAM" id="SSF55205">
    <property type="entry name" value="EPT/RTPC-like"/>
    <property type="match status" value="1"/>
</dbReference>
<keyword evidence="10" id="KW-1185">Reference proteome</keyword>
<feature type="active site" description="Proton acceptor" evidence="7">
    <location>
        <position position="318"/>
    </location>
</feature>
<feature type="binding site" evidence="7">
    <location>
        <position position="345"/>
    </location>
    <ligand>
        <name>3-phosphoshikimate</name>
        <dbReference type="ChEBI" id="CHEBI:145989"/>
    </ligand>
</feature>
<dbReference type="PANTHER" id="PTHR21090">
    <property type="entry name" value="AROM/DEHYDROQUINATE SYNTHASE"/>
    <property type="match status" value="1"/>
</dbReference>
<evidence type="ECO:0000256" key="1">
    <source>
        <dbReference type="ARBA" id="ARBA00004811"/>
    </source>
</evidence>
<dbReference type="UniPathway" id="UPA00053">
    <property type="reaction ID" value="UER00089"/>
</dbReference>
<dbReference type="InterPro" id="IPR001986">
    <property type="entry name" value="Enolpyruvate_Tfrase_dom"/>
</dbReference>
<dbReference type="CDD" id="cd01556">
    <property type="entry name" value="EPSP_synthase"/>
    <property type="match status" value="1"/>
</dbReference>
<feature type="binding site" evidence="7">
    <location>
        <position position="31"/>
    </location>
    <ligand>
        <name>3-phosphoshikimate</name>
        <dbReference type="ChEBI" id="CHEBI:145989"/>
    </ligand>
</feature>
<feature type="binding site" evidence="7">
    <location>
        <position position="26"/>
    </location>
    <ligand>
        <name>3-phosphoshikimate</name>
        <dbReference type="ChEBI" id="CHEBI:145989"/>
    </ligand>
</feature>
<comment type="subunit">
    <text evidence="7">Monomer.</text>
</comment>
<accession>A0A346XWI0</accession>
<feature type="binding site" evidence="7">
    <location>
        <position position="176"/>
    </location>
    <ligand>
        <name>3-phosphoshikimate</name>
        <dbReference type="ChEBI" id="CHEBI:145989"/>
    </ligand>
</feature>
<dbReference type="KEGG" id="euz:DVS28_a1892"/>
<comment type="function">
    <text evidence="7">Catalyzes the transfer of the enolpyruvyl moiety of phosphoenolpyruvate (PEP) to the 5-hydroxyl of shikimate-3-phosphate (S3P) to produce enolpyruvyl shikimate-3-phosphate and inorganic phosphate.</text>
</comment>
<evidence type="ECO:0000256" key="5">
    <source>
        <dbReference type="ARBA" id="ARBA00023141"/>
    </source>
</evidence>
<dbReference type="RefSeq" id="WP_114591199.1">
    <property type="nucleotide sequence ID" value="NZ_CP031165.1"/>
</dbReference>
<dbReference type="InterPro" id="IPR036968">
    <property type="entry name" value="Enolpyruvate_Tfrase_sf"/>
</dbReference>
<evidence type="ECO:0000256" key="2">
    <source>
        <dbReference type="ARBA" id="ARBA00009948"/>
    </source>
</evidence>
<sequence>MTAIPDAFEIIPTGPLSGSVAPPASKSVTNRLLLLASLADGTSVLRNPLVSNDSAAMRDVVTGLGAAVADVGSPGEAGYAWHVSGTGGRVSAPDVPLDCRLSGTTIRFATAVAALADGEVTLTGEEPLRNRPIGPLVTALRDLGAAVATDHDGYPPVTVGGGLAGGEVAIDVTGSSQYASAVLLAAPYAREAVTVRALGEHAAAYVELTTSAMDVWGALVDPVGDNAWQVRTGGYTACDQTVEYDASAAAHLFGLATATGGRVAVVHASPDTLQPDAVFPDILARFGADVTREGDVVVVAGPDRPVAAGDIDLSDMPDQVTTCAAIAALADGVTTITGVEVARGHETDRLTALATELRKIGAEVEERPDGLVIDGSNATGHATLDTYDDHRLAMSFASVGARLPGVVIDDPGCVAKTYPGFWQALVRLGGEVRPA</sequence>
<organism evidence="9 10">
    <name type="scientific">Euzebya pacifica</name>
    <dbReference type="NCBI Taxonomy" id="1608957"/>
    <lineage>
        <taxon>Bacteria</taxon>
        <taxon>Bacillati</taxon>
        <taxon>Actinomycetota</taxon>
        <taxon>Nitriliruptoria</taxon>
        <taxon>Euzebyales</taxon>
    </lineage>
</organism>
<evidence type="ECO:0000259" key="8">
    <source>
        <dbReference type="Pfam" id="PF00275"/>
    </source>
</evidence>
<dbReference type="PIRSF" id="PIRSF000505">
    <property type="entry name" value="EPSPS"/>
    <property type="match status" value="1"/>
</dbReference>
<dbReference type="GO" id="GO:0009073">
    <property type="term" value="P:aromatic amino acid family biosynthetic process"/>
    <property type="evidence" value="ECO:0007669"/>
    <property type="project" value="UniProtKB-KW"/>
</dbReference>
<feature type="binding site" evidence="7">
    <location>
        <position position="177"/>
    </location>
    <ligand>
        <name>3-phosphoshikimate</name>
        <dbReference type="ChEBI" id="CHEBI:145989"/>
    </ligand>
</feature>
<evidence type="ECO:0000256" key="3">
    <source>
        <dbReference type="ARBA" id="ARBA00022605"/>
    </source>
</evidence>
<feature type="binding site" evidence="7">
    <location>
        <position position="318"/>
    </location>
    <ligand>
        <name>3-phosphoshikimate</name>
        <dbReference type="ChEBI" id="CHEBI:145989"/>
    </ligand>
</feature>
<gene>
    <name evidence="7" type="primary">aroA</name>
    <name evidence="9" type="ORF">DVS28_a1892</name>
</gene>
<feature type="binding site" evidence="7">
    <location>
        <position position="349"/>
    </location>
    <ligand>
        <name>phosphoenolpyruvate</name>
        <dbReference type="ChEBI" id="CHEBI:58702"/>
    </ligand>
</feature>
<protein>
    <recommendedName>
        <fullName evidence="7">3-phosphoshikimate 1-carboxyvinyltransferase</fullName>
        <ecNumber evidence="7">2.5.1.19</ecNumber>
    </recommendedName>
    <alternativeName>
        <fullName evidence="7">5-enolpyruvylshikimate-3-phosphate synthase</fullName>
        <shortName evidence="7">EPSP synthase</shortName>
        <shortName evidence="7">EPSPS</shortName>
    </alternativeName>
</protein>
<dbReference type="Pfam" id="PF00275">
    <property type="entry name" value="EPSP_synthase"/>
    <property type="match status" value="1"/>
</dbReference>
<evidence type="ECO:0000313" key="10">
    <source>
        <dbReference type="Proteomes" id="UP000264006"/>
    </source>
</evidence>
<dbReference type="PANTHER" id="PTHR21090:SF5">
    <property type="entry name" value="PENTAFUNCTIONAL AROM POLYPEPTIDE"/>
    <property type="match status" value="1"/>
</dbReference>
<dbReference type="HAMAP" id="MF_00210">
    <property type="entry name" value="EPSP_synth"/>
    <property type="match status" value="1"/>
</dbReference>
<feature type="binding site" evidence="7">
    <location>
        <position position="131"/>
    </location>
    <ligand>
        <name>phosphoenolpyruvate</name>
        <dbReference type="ChEBI" id="CHEBI:58702"/>
    </ligand>
</feature>
<comment type="subcellular location">
    <subcellularLocation>
        <location evidence="7">Cytoplasm</location>
    </subcellularLocation>
</comment>
<dbReference type="GO" id="GO:0008652">
    <property type="term" value="P:amino acid biosynthetic process"/>
    <property type="evidence" value="ECO:0007669"/>
    <property type="project" value="UniProtKB-KW"/>
</dbReference>
<feature type="binding site" evidence="7">
    <location>
        <position position="391"/>
    </location>
    <ligand>
        <name>phosphoenolpyruvate</name>
        <dbReference type="ChEBI" id="CHEBI:58702"/>
    </ligand>
</feature>
<dbReference type="GO" id="GO:0003866">
    <property type="term" value="F:3-phosphoshikimate 1-carboxyvinyltransferase activity"/>
    <property type="evidence" value="ECO:0007669"/>
    <property type="project" value="UniProtKB-UniRule"/>
</dbReference>
<comment type="pathway">
    <text evidence="1 7">Metabolic intermediate biosynthesis; chorismate biosynthesis; chorismate from D-erythrose 4-phosphate and phosphoenolpyruvate: step 6/7.</text>
</comment>
<evidence type="ECO:0000256" key="6">
    <source>
        <dbReference type="ARBA" id="ARBA00044633"/>
    </source>
</evidence>
<reference evidence="9 10" key="1">
    <citation type="submission" date="2018-09" db="EMBL/GenBank/DDBJ databases">
        <title>Complete genome sequence of Euzebya sp. DY32-46 isolated from seawater of Pacific Ocean.</title>
        <authorList>
            <person name="Xu L."/>
            <person name="Wu Y.-H."/>
            <person name="Xu X.-W."/>
        </authorList>
    </citation>
    <scope>NUCLEOTIDE SEQUENCE [LARGE SCALE GENOMIC DNA]</scope>
    <source>
        <strain evidence="9 10">DY32-46</strain>
    </source>
</reference>
<dbReference type="EMBL" id="CP031165">
    <property type="protein sequence ID" value="AXV06577.1"/>
    <property type="molecule type" value="Genomic_DNA"/>
</dbReference>
<evidence type="ECO:0000256" key="4">
    <source>
        <dbReference type="ARBA" id="ARBA00022679"/>
    </source>
</evidence>
<dbReference type="InterPro" id="IPR013792">
    <property type="entry name" value="RNA3'P_cycl/enolpyr_Trfase_a/b"/>
</dbReference>
<name>A0A346XWI0_9ACTN</name>
<comment type="similarity">
    <text evidence="2 7">Belongs to the EPSP synthase family.</text>
</comment>
<dbReference type="AlphaFoldDB" id="A0A346XWI0"/>
<comment type="catalytic activity">
    <reaction evidence="6">
        <text>3-phosphoshikimate + phosphoenolpyruvate = 5-O-(1-carboxyvinyl)-3-phosphoshikimate + phosphate</text>
        <dbReference type="Rhea" id="RHEA:21256"/>
        <dbReference type="ChEBI" id="CHEBI:43474"/>
        <dbReference type="ChEBI" id="CHEBI:57701"/>
        <dbReference type="ChEBI" id="CHEBI:58702"/>
        <dbReference type="ChEBI" id="CHEBI:145989"/>
        <dbReference type="EC" id="2.5.1.19"/>
    </reaction>
    <physiologicalReaction direction="left-to-right" evidence="6">
        <dbReference type="Rhea" id="RHEA:21257"/>
    </physiologicalReaction>
</comment>
<feature type="domain" description="Enolpyruvate transferase" evidence="8">
    <location>
        <begin position="13"/>
        <end position="425"/>
    </location>
</feature>
<dbReference type="NCBIfam" id="TIGR01356">
    <property type="entry name" value="aroA"/>
    <property type="match status" value="1"/>
</dbReference>
<keyword evidence="3 7" id="KW-0028">Amino-acid biosynthesis</keyword>
<dbReference type="Proteomes" id="UP000264006">
    <property type="component" value="Chromosome"/>
</dbReference>
<keyword evidence="7" id="KW-0963">Cytoplasm</keyword>
<evidence type="ECO:0000256" key="7">
    <source>
        <dbReference type="HAMAP-Rule" id="MF_00210"/>
    </source>
</evidence>
<dbReference type="EC" id="2.5.1.19" evidence="7"/>
<feature type="binding site" evidence="7">
    <location>
        <position position="175"/>
    </location>
    <ligand>
        <name>3-phosphoshikimate</name>
        <dbReference type="ChEBI" id="CHEBI:145989"/>
    </ligand>
</feature>
<keyword evidence="4 7" id="KW-0808">Transferase</keyword>
<keyword evidence="5 7" id="KW-0057">Aromatic amino acid biosynthesis</keyword>
<dbReference type="Gene3D" id="3.65.10.10">
    <property type="entry name" value="Enolpyruvate transferase domain"/>
    <property type="match status" value="2"/>
</dbReference>
<dbReference type="GO" id="GO:0005737">
    <property type="term" value="C:cytoplasm"/>
    <property type="evidence" value="ECO:0007669"/>
    <property type="project" value="UniProtKB-SubCell"/>
</dbReference>
<feature type="binding site" evidence="7">
    <location>
        <position position="177"/>
    </location>
    <ligand>
        <name>phosphoenolpyruvate</name>
        <dbReference type="ChEBI" id="CHEBI:58702"/>
    </ligand>
</feature>
<dbReference type="InterPro" id="IPR006264">
    <property type="entry name" value="EPSP_synthase"/>
</dbReference>